<dbReference type="Gene3D" id="2.40.160.120">
    <property type="match status" value="1"/>
</dbReference>
<dbReference type="InterPro" id="IPR036249">
    <property type="entry name" value="Thioredoxin-like_sf"/>
</dbReference>
<dbReference type="PANTHER" id="PTHR46128:SF211">
    <property type="entry name" value="PENTACOTRIPEPTIDE-REPEAT REGION OF PRORP DOMAIN-CONTAINING PROTEIN"/>
    <property type="match status" value="1"/>
</dbReference>
<evidence type="ECO:0000313" key="4">
    <source>
        <dbReference type="EMBL" id="KAK4478867.1"/>
    </source>
</evidence>
<name>A0ABR0CPA9_9LAMI</name>
<sequence length="1400" mass="157978">MDRVIELLELISDDRFKYPFDNYICSSVISGFVRIREPEFAVGFYENAVKSGTLKPNSVTCTALVTAYCKLGNVDKISDLVAWMENNELGFDVVFYSNWIYGCLTEGLISEAFRKFKAMVDRKIELDMISYTILIDGFSKDGFVEKAAGFLYKMRKDGLKPNLVTYTAIILGFCKKGKLEEAFAIFDMLKTLGIEADEFTYAILIHGVCDRGDFGLVFQLLDEMEKKGIQASVVTYNTVINGLCKFGRTSEADDFSKGIIGDVVTYSTLLHGYVQEQSASGILETKKRLEEASIHMDLIMCNTLIKALFMVGLFEDALSIYKRLPHMNLYPNSITYYTMINGYCKANRIDEALEFFDEFRNTSNSSASCYNCIILGLCKKGMVGMAIDVFGEYIKKGQLLDRTMYMTMMKIMFESKGVEGVLEMIYRMENLELQESDIIYNDTICFLCKKGFPEASCSVLSVMRSKGLESMNMGYNSILRALLSEGKKIWAEVLLTSFVKFFGMSDLKVNKVLLHYLCLSDVKRALVYLSTINENKWSITIPVSVFATLTKNGSVLDACELLLGAENNLPSMSVIDYTIIIDALCKGRYIDKTLDICSFANKKGVALNVVTYNTVINGLCRQGCLVEAFRLFDSLEKINVVPSEITYGTLIDALVKEGLLLDAKMLFERMLLKALKPNTHIYNSLINGYCKSSLLEEAMKLFEDLEVRSVKPDGFTVAALINGYCQKGDMEGALKVFFEFKSKGLLPDFLGFMYLIRGLCAKGRMEESRSILREMLQTKSIIDLLNRVDIEGESESVEDLLVFLCKQGSIKEAVDVLDEVGSIFFSDGRNSSSHNDLEENTNLRPDDVEKLENVVEICPGKDGETQKFKDFDSFWSVVRSLCLKGEMASFSPAQDLGPSRVIHFTSEREFVQLLHQGYPVVVAFTIKCNLTKHLDKVLEESAAEFYPHVKFMRVECPKYPGFCITRQKKEYPFIEVFHSPEQAAIQGKVADPNITKYAVKVLTGRSRSRGLSRSRRREGIWCRRSSVSWSRHRGGARTGAAAELELEQRAAEVDLHGSIWSRSDGTQLQIKLPPLFNIPKSQLQCYGEAIYCINTDILSKCNHAENSIDRFLCVVAWSISTVRPLSFGLAPYNPILGETHHVSRGTLNVLLEQVSHHPPITMLHATDEKEKIDMLWCHSPVPKFCGSHIETEVQGNRQLKLLDKNETYTMNSPKLVIRFLPFPGVDWLGNVRIQCQETGLEAELNYRGNSFLPRPSVHRSVKGKIFRSSTSETIYEINGHWDRTVMAKDVSTGKTTIIYNAKEALSGLKTPFVKDPKAISPSESTVVWSELSQAILEKNWDKAREAKTCIEERQREVAREQKSIEEDWTPKHFTVPRRNESGWDCLPNHKSVPPAPIVSL</sequence>
<dbReference type="Pfam" id="PF13041">
    <property type="entry name" value="PPR_2"/>
    <property type="match status" value="4"/>
</dbReference>
<comment type="similarity">
    <text evidence="1">Belongs to the PPR family. P subfamily.</text>
</comment>
<dbReference type="NCBIfam" id="TIGR00756">
    <property type="entry name" value="PPR"/>
    <property type="match status" value="11"/>
</dbReference>
<dbReference type="Gene3D" id="3.30.70.3490">
    <property type="match status" value="1"/>
</dbReference>
<dbReference type="InterPro" id="IPR000648">
    <property type="entry name" value="Oxysterol-bd"/>
</dbReference>
<evidence type="ECO:0000256" key="3">
    <source>
        <dbReference type="PROSITE-ProRule" id="PRU00708"/>
    </source>
</evidence>
<feature type="repeat" description="PPR" evidence="3">
    <location>
        <begin position="643"/>
        <end position="677"/>
    </location>
</feature>
<reference evidence="4 5" key="1">
    <citation type="journal article" date="2023" name="bioRxiv">
        <title>Genome report: Whole genome sequence and annotation of Penstemon davidsonii.</title>
        <authorList>
            <person name="Ostevik K.L."/>
            <person name="Alabady M."/>
            <person name="Zhang M."/>
            <person name="Rausher M.D."/>
        </authorList>
    </citation>
    <scope>NUCLEOTIDE SEQUENCE [LARGE SCALE GENOMIC DNA]</scope>
    <source>
        <strain evidence="4">DNT005</strain>
        <tissue evidence="4">Whole leaf</tissue>
    </source>
</reference>
<protein>
    <recommendedName>
        <fullName evidence="6">Pentatricopeptide repeat-containing protein</fullName>
    </recommendedName>
</protein>
<evidence type="ECO:0000256" key="2">
    <source>
        <dbReference type="ARBA" id="ARBA00022737"/>
    </source>
</evidence>
<feature type="repeat" description="PPR" evidence="3">
    <location>
        <begin position="162"/>
        <end position="196"/>
    </location>
</feature>
<dbReference type="SUPFAM" id="SSF144000">
    <property type="entry name" value="Oxysterol-binding protein-like"/>
    <property type="match status" value="1"/>
</dbReference>
<feature type="repeat" description="PPR" evidence="3">
    <location>
        <begin position="713"/>
        <end position="747"/>
    </location>
</feature>
<dbReference type="InterPro" id="IPR011990">
    <property type="entry name" value="TPR-like_helical_dom_sf"/>
</dbReference>
<accession>A0ABR0CPA9</accession>
<gene>
    <name evidence="4" type="ORF">RD792_014373</name>
</gene>
<organism evidence="4 5">
    <name type="scientific">Penstemon davidsonii</name>
    <dbReference type="NCBI Taxonomy" id="160366"/>
    <lineage>
        <taxon>Eukaryota</taxon>
        <taxon>Viridiplantae</taxon>
        <taxon>Streptophyta</taxon>
        <taxon>Embryophyta</taxon>
        <taxon>Tracheophyta</taxon>
        <taxon>Spermatophyta</taxon>
        <taxon>Magnoliopsida</taxon>
        <taxon>eudicotyledons</taxon>
        <taxon>Gunneridae</taxon>
        <taxon>Pentapetalae</taxon>
        <taxon>asterids</taxon>
        <taxon>lamiids</taxon>
        <taxon>Lamiales</taxon>
        <taxon>Plantaginaceae</taxon>
        <taxon>Cheloneae</taxon>
        <taxon>Penstemon</taxon>
    </lineage>
</organism>
<dbReference type="InterPro" id="IPR050872">
    <property type="entry name" value="PPR_P_subfamily"/>
</dbReference>
<dbReference type="InterPro" id="IPR002885">
    <property type="entry name" value="PPR_rpt"/>
</dbReference>
<evidence type="ECO:0000313" key="5">
    <source>
        <dbReference type="Proteomes" id="UP001291926"/>
    </source>
</evidence>
<proteinExistence type="inferred from homology"/>
<dbReference type="InterPro" id="IPR037239">
    <property type="entry name" value="OSBP_sf"/>
</dbReference>
<dbReference type="EMBL" id="JAYDYQ010002687">
    <property type="protein sequence ID" value="KAK4478867.1"/>
    <property type="molecule type" value="Genomic_DNA"/>
</dbReference>
<feature type="repeat" description="PPR" evidence="3">
    <location>
        <begin position="127"/>
        <end position="161"/>
    </location>
</feature>
<feature type="repeat" description="PPR" evidence="3">
    <location>
        <begin position="608"/>
        <end position="642"/>
    </location>
</feature>
<keyword evidence="5" id="KW-1185">Reference proteome</keyword>
<dbReference type="Pfam" id="PF01237">
    <property type="entry name" value="Oxysterol_BP"/>
    <property type="match status" value="1"/>
</dbReference>
<evidence type="ECO:0008006" key="6">
    <source>
        <dbReference type="Google" id="ProtNLM"/>
    </source>
</evidence>
<dbReference type="Pfam" id="PF12854">
    <property type="entry name" value="PPR_1"/>
    <property type="match status" value="2"/>
</dbReference>
<feature type="repeat" description="PPR" evidence="3">
    <location>
        <begin position="332"/>
        <end position="366"/>
    </location>
</feature>
<dbReference type="Proteomes" id="UP001291926">
    <property type="component" value="Unassembled WGS sequence"/>
</dbReference>
<comment type="caution">
    <text evidence="4">The sequence shown here is derived from an EMBL/GenBank/DDBJ whole genome shotgun (WGS) entry which is preliminary data.</text>
</comment>
<dbReference type="SUPFAM" id="SSF52833">
    <property type="entry name" value="Thioredoxin-like"/>
    <property type="match status" value="1"/>
</dbReference>
<dbReference type="PANTHER" id="PTHR46128">
    <property type="entry name" value="MITOCHONDRIAL GROUP I INTRON SPLICING FACTOR CCM1"/>
    <property type="match status" value="1"/>
</dbReference>
<dbReference type="PROSITE" id="PS51375">
    <property type="entry name" value="PPR"/>
    <property type="match status" value="10"/>
</dbReference>
<feature type="repeat" description="PPR" evidence="3">
    <location>
        <begin position="57"/>
        <end position="91"/>
    </location>
</feature>
<dbReference type="Gene3D" id="1.25.40.10">
    <property type="entry name" value="Tetratricopeptide repeat domain"/>
    <property type="match status" value="6"/>
</dbReference>
<feature type="repeat" description="PPR" evidence="3">
    <location>
        <begin position="297"/>
        <end position="331"/>
    </location>
</feature>
<feature type="repeat" description="PPR" evidence="3">
    <location>
        <begin position="197"/>
        <end position="231"/>
    </location>
</feature>
<feature type="repeat" description="PPR" evidence="3">
    <location>
        <begin position="678"/>
        <end position="712"/>
    </location>
</feature>
<dbReference type="Pfam" id="PF01535">
    <property type="entry name" value="PPR"/>
    <property type="match status" value="4"/>
</dbReference>
<evidence type="ECO:0000256" key="1">
    <source>
        <dbReference type="ARBA" id="ARBA00007626"/>
    </source>
</evidence>
<keyword evidence="2" id="KW-0677">Repeat</keyword>